<organism evidence="1 2">
    <name type="scientific">Cuscuta campestris</name>
    <dbReference type="NCBI Taxonomy" id="132261"/>
    <lineage>
        <taxon>Eukaryota</taxon>
        <taxon>Viridiplantae</taxon>
        <taxon>Streptophyta</taxon>
        <taxon>Embryophyta</taxon>
        <taxon>Tracheophyta</taxon>
        <taxon>Spermatophyta</taxon>
        <taxon>Magnoliopsida</taxon>
        <taxon>eudicotyledons</taxon>
        <taxon>Gunneridae</taxon>
        <taxon>Pentapetalae</taxon>
        <taxon>asterids</taxon>
        <taxon>lamiids</taxon>
        <taxon>Solanales</taxon>
        <taxon>Convolvulaceae</taxon>
        <taxon>Cuscuteae</taxon>
        <taxon>Cuscuta</taxon>
        <taxon>Cuscuta subgen. Grammica</taxon>
        <taxon>Cuscuta sect. Cleistogrammica</taxon>
    </lineage>
</organism>
<reference evidence="1 2" key="1">
    <citation type="submission" date="2018-04" db="EMBL/GenBank/DDBJ databases">
        <authorList>
            <person name="Vogel A."/>
        </authorList>
    </citation>
    <scope>NUCLEOTIDE SEQUENCE [LARGE SCALE GENOMIC DNA]</scope>
</reference>
<dbReference type="EMBL" id="OOIL02001498">
    <property type="protein sequence ID" value="VFQ76149.1"/>
    <property type="molecule type" value="Genomic_DNA"/>
</dbReference>
<name>A0A484LJ10_9ASTE</name>
<protein>
    <recommendedName>
        <fullName evidence="3">DUF4283 domain-containing protein</fullName>
    </recommendedName>
</protein>
<keyword evidence="2" id="KW-1185">Reference proteome</keyword>
<evidence type="ECO:0000313" key="2">
    <source>
        <dbReference type="Proteomes" id="UP000595140"/>
    </source>
</evidence>
<evidence type="ECO:0008006" key="3">
    <source>
        <dbReference type="Google" id="ProtNLM"/>
    </source>
</evidence>
<proteinExistence type="predicted"/>
<accession>A0A484LJ10</accession>
<dbReference type="Proteomes" id="UP000595140">
    <property type="component" value="Unassembled WGS sequence"/>
</dbReference>
<evidence type="ECO:0000313" key="1">
    <source>
        <dbReference type="EMBL" id="VFQ76149.1"/>
    </source>
</evidence>
<dbReference type="AlphaFoldDB" id="A0A484LJ10"/>
<dbReference type="OrthoDB" id="1104850at2759"/>
<gene>
    <name evidence="1" type="ORF">CCAM_LOCUS17925</name>
</gene>
<sequence>MVQWLSSCFEFVLLNPVTTYWDQDLTAGNRAFRFTLDTNASGFFIRIVEKFENGHSIIFVPEDCCRHGFRLFLAFLNKASYLLLNNKGNLNLATQKVGDATKDHSEAVPNEQTLMSGIPKLNVEARNSKAGPRALTNLENNDTIVTSQKATLEKSHVGDMGSNEGGSSGSFNVAQKDCDADNSSVAVIGSEDTFQTTTVRNSPIEGIGLALAVSSSVSFGTGVFHAITGSICKGKNDKETFSLNKDDNEGCVVNKLIESSSQASRSSTIDKLSIHASPFYPRNPLPNNLSLKDMKALNLKAEDIGKDSMMTSSSSKSPVGMLGTRVGDSDSYHTLEEEQQMLFGDRVSEEVDLVESEQIHEDIFFQIVEDFDHKGNELFSHSTSIPLGKVEGFYKGIPSASFTYEEEGILAENFKFAVIGRSSQELNLQELKAFLLKGGFNGGFKIRRVSAKTILFIFTQEADYVRFLRKQNCINIWNFFANLLQGPRARRGITLRQHFLEWGLRANSKTQRGNLRMVIPGIIAWNIWKIYTAAIYNEDSPAMSTTLKGIKTTIQQWNWLHRKKSWMIRDQELYDLGFEIFSLSGKYLHVEKIGIHSRHSIRRRGVNDDFTEGISP</sequence>